<dbReference type="InterPro" id="IPR018376">
    <property type="entry name" value="Enoyl-CoA_hyd/isom_CS"/>
</dbReference>
<dbReference type="GO" id="GO:0004300">
    <property type="term" value="F:enoyl-CoA hydratase activity"/>
    <property type="evidence" value="ECO:0007669"/>
    <property type="project" value="UniProtKB-EC"/>
</dbReference>
<accession>A0A543P1W2</accession>
<dbReference type="GO" id="GO:0006635">
    <property type="term" value="P:fatty acid beta-oxidation"/>
    <property type="evidence" value="ECO:0007669"/>
    <property type="project" value="TreeGrafter"/>
</dbReference>
<dbReference type="Pfam" id="PF00378">
    <property type="entry name" value="ECH_1"/>
    <property type="match status" value="1"/>
</dbReference>
<dbReference type="PANTHER" id="PTHR11941:SF54">
    <property type="entry name" value="ENOYL-COA HYDRATASE, MITOCHONDRIAL"/>
    <property type="match status" value="1"/>
</dbReference>
<evidence type="ECO:0000256" key="5">
    <source>
        <dbReference type="RuleBase" id="RU003707"/>
    </source>
</evidence>
<evidence type="ECO:0000313" key="7">
    <source>
        <dbReference type="Proteomes" id="UP000319865"/>
    </source>
</evidence>
<dbReference type="PANTHER" id="PTHR11941">
    <property type="entry name" value="ENOYL-COA HYDRATASE-RELATED"/>
    <property type="match status" value="1"/>
</dbReference>
<evidence type="ECO:0000256" key="3">
    <source>
        <dbReference type="ARBA" id="ARBA00023709"/>
    </source>
</evidence>
<keyword evidence="7" id="KW-1185">Reference proteome</keyword>
<gene>
    <name evidence="6" type="ORF">FHU33_4738</name>
</gene>
<organism evidence="6 7">
    <name type="scientific">Blastococcus colisei</name>
    <dbReference type="NCBI Taxonomy" id="1564162"/>
    <lineage>
        <taxon>Bacteria</taxon>
        <taxon>Bacillati</taxon>
        <taxon>Actinomycetota</taxon>
        <taxon>Actinomycetes</taxon>
        <taxon>Geodermatophilales</taxon>
        <taxon>Geodermatophilaceae</taxon>
        <taxon>Blastococcus</taxon>
    </lineage>
</organism>
<comment type="caution">
    <text evidence="6">The sequence shown here is derived from an EMBL/GenBank/DDBJ whole genome shotgun (WGS) entry which is preliminary data.</text>
</comment>
<protein>
    <submittedName>
        <fullName evidence="6">Enoyl-CoA hydratase</fullName>
    </submittedName>
</protein>
<dbReference type="PROSITE" id="PS00166">
    <property type="entry name" value="ENOYL_COA_HYDRATASE"/>
    <property type="match status" value="1"/>
</dbReference>
<proteinExistence type="inferred from homology"/>
<dbReference type="OrthoDB" id="4284283at2"/>
<dbReference type="EMBL" id="VFQE01000002">
    <property type="protein sequence ID" value="TQN38058.1"/>
    <property type="molecule type" value="Genomic_DNA"/>
</dbReference>
<evidence type="ECO:0000313" key="6">
    <source>
        <dbReference type="EMBL" id="TQN38058.1"/>
    </source>
</evidence>
<dbReference type="RefSeq" id="WP_142027944.1">
    <property type="nucleotide sequence ID" value="NZ_VFQE01000002.1"/>
</dbReference>
<name>A0A543P1W2_9ACTN</name>
<dbReference type="InterPro" id="IPR014748">
    <property type="entry name" value="Enoyl-CoA_hydra_C"/>
</dbReference>
<dbReference type="CDD" id="cd06558">
    <property type="entry name" value="crotonase-like"/>
    <property type="match status" value="1"/>
</dbReference>
<dbReference type="Gene3D" id="3.90.226.10">
    <property type="entry name" value="2-enoyl-CoA Hydratase, Chain A, domain 1"/>
    <property type="match status" value="1"/>
</dbReference>
<evidence type="ECO:0000256" key="4">
    <source>
        <dbReference type="ARBA" id="ARBA00023717"/>
    </source>
</evidence>
<dbReference type="Gene3D" id="1.10.12.10">
    <property type="entry name" value="Lyase 2-enoyl-coa Hydratase, Chain A, domain 2"/>
    <property type="match status" value="1"/>
</dbReference>
<comment type="catalytic activity">
    <reaction evidence="4">
        <text>a 4-saturated-(3S)-3-hydroxyacyl-CoA = a (3E)-enoyl-CoA + H2O</text>
        <dbReference type="Rhea" id="RHEA:20724"/>
        <dbReference type="ChEBI" id="CHEBI:15377"/>
        <dbReference type="ChEBI" id="CHEBI:58521"/>
        <dbReference type="ChEBI" id="CHEBI:137480"/>
        <dbReference type="EC" id="4.2.1.17"/>
    </reaction>
</comment>
<evidence type="ECO:0000256" key="1">
    <source>
        <dbReference type="ARBA" id="ARBA00005254"/>
    </source>
</evidence>
<dbReference type="SUPFAM" id="SSF52096">
    <property type="entry name" value="ClpP/crotonase"/>
    <property type="match status" value="1"/>
</dbReference>
<dbReference type="InterPro" id="IPR029045">
    <property type="entry name" value="ClpP/crotonase-like_dom_sf"/>
</dbReference>
<keyword evidence="2" id="KW-0456">Lyase</keyword>
<comment type="similarity">
    <text evidence="1 5">Belongs to the enoyl-CoA hydratase/isomerase family.</text>
</comment>
<comment type="catalytic activity">
    <reaction evidence="3">
        <text>a (3S)-3-hydroxyacyl-CoA = a (2E)-enoyl-CoA + H2O</text>
        <dbReference type="Rhea" id="RHEA:16105"/>
        <dbReference type="ChEBI" id="CHEBI:15377"/>
        <dbReference type="ChEBI" id="CHEBI:57318"/>
        <dbReference type="ChEBI" id="CHEBI:58856"/>
        <dbReference type="EC" id="4.2.1.17"/>
    </reaction>
</comment>
<reference evidence="6 7" key="1">
    <citation type="submission" date="2019-06" db="EMBL/GenBank/DDBJ databases">
        <title>Sequencing the genomes of 1000 actinobacteria strains.</title>
        <authorList>
            <person name="Klenk H.-P."/>
        </authorList>
    </citation>
    <scope>NUCLEOTIDE SEQUENCE [LARGE SCALE GENOMIC DNA]</scope>
    <source>
        <strain evidence="6 7">DSM 46837</strain>
    </source>
</reference>
<sequence>MTEALGTDGLRVEVRDRVGYVTLDRPERRNALGSAEMAALVETFVRFDADDDVWAVVITGAGDKAFSAGRDLKELAGRDSAGAPPPSPMRQPLRNPFEVVLECRKPTVAALNGAALGGGLELALACDVRLAADTATLALPEALRGMGANFGSVMLPRLVPVGIAYDMLYTGRTISADEAARWGLVNRVVPFDDLPDAAEEYVRTLLANAPLTIRRYKQVIQSSLHQAPAAALRLDVRPDPYSSEDRVEGVRAFAEKRAPQWRAR</sequence>
<dbReference type="AlphaFoldDB" id="A0A543P1W2"/>
<evidence type="ECO:0000256" key="2">
    <source>
        <dbReference type="ARBA" id="ARBA00023239"/>
    </source>
</evidence>
<dbReference type="Proteomes" id="UP000319865">
    <property type="component" value="Unassembled WGS sequence"/>
</dbReference>
<dbReference type="InterPro" id="IPR001753">
    <property type="entry name" value="Enoyl-CoA_hydra/iso"/>
</dbReference>